<keyword evidence="4 9" id="KW-0349">Heme</keyword>
<dbReference type="GO" id="GO:0020037">
    <property type="term" value="F:heme binding"/>
    <property type="evidence" value="ECO:0007669"/>
    <property type="project" value="InterPro"/>
</dbReference>
<dbReference type="Pfam" id="PF01557">
    <property type="entry name" value="FAA_hydrolase"/>
    <property type="match status" value="1"/>
</dbReference>
<protein>
    <submittedName>
        <fullName evidence="11">Versicolorin B desaturase</fullName>
    </submittedName>
</protein>
<evidence type="ECO:0000256" key="6">
    <source>
        <dbReference type="ARBA" id="ARBA00023002"/>
    </source>
</evidence>
<dbReference type="PANTHER" id="PTHR24305">
    <property type="entry name" value="CYTOCHROME P450"/>
    <property type="match status" value="1"/>
</dbReference>
<feature type="domain" description="Fumarylacetoacetase-like C-terminal" evidence="10">
    <location>
        <begin position="75"/>
        <end position="284"/>
    </location>
</feature>
<dbReference type="PANTHER" id="PTHR24305:SF210">
    <property type="entry name" value="CYTOCHROME P450 MONOOXYGENASE ASQL-RELATED"/>
    <property type="match status" value="1"/>
</dbReference>
<dbReference type="Gene3D" id="1.10.630.10">
    <property type="entry name" value="Cytochrome P450"/>
    <property type="match status" value="1"/>
</dbReference>
<dbReference type="SUPFAM" id="SSF56529">
    <property type="entry name" value="FAH"/>
    <property type="match status" value="1"/>
</dbReference>
<dbReference type="SUPFAM" id="SSF48264">
    <property type="entry name" value="Cytochrome P450"/>
    <property type="match status" value="1"/>
</dbReference>
<dbReference type="InterPro" id="IPR001128">
    <property type="entry name" value="Cyt_P450"/>
</dbReference>
<dbReference type="FunFam" id="3.90.850.10:FF:000002">
    <property type="entry name" value="2-hydroxyhepta-2,4-diene-1,7-dioate isomerase"/>
    <property type="match status" value="1"/>
</dbReference>
<evidence type="ECO:0000313" key="12">
    <source>
        <dbReference type="Proteomes" id="UP000038010"/>
    </source>
</evidence>
<dbReference type="Pfam" id="PF00067">
    <property type="entry name" value="p450"/>
    <property type="match status" value="1"/>
</dbReference>
<dbReference type="InterPro" id="IPR050121">
    <property type="entry name" value="Cytochrome_P450_monoxygenase"/>
</dbReference>
<dbReference type="InterPro" id="IPR017972">
    <property type="entry name" value="Cyt_P450_CS"/>
</dbReference>
<keyword evidence="7 9" id="KW-0408">Iron</keyword>
<evidence type="ECO:0000256" key="4">
    <source>
        <dbReference type="ARBA" id="ARBA00022617"/>
    </source>
</evidence>
<reference evidence="11 12" key="1">
    <citation type="submission" date="2015-06" db="EMBL/GenBank/DDBJ databases">
        <title>Draft genome of the ant-associated black yeast Phialophora attae CBS 131958.</title>
        <authorList>
            <person name="Moreno L.F."/>
            <person name="Stielow B.J."/>
            <person name="de Hoog S."/>
            <person name="Vicente V.A."/>
            <person name="Weiss V.A."/>
            <person name="de Vries M."/>
            <person name="Cruz L.M."/>
            <person name="Souza E.M."/>
        </authorList>
    </citation>
    <scope>NUCLEOTIDE SEQUENCE [LARGE SCALE GENOMIC DNA]</scope>
    <source>
        <strain evidence="11 12">CBS 131958</strain>
    </source>
</reference>
<comment type="cofactor">
    <cofactor evidence="1 9">
        <name>heme</name>
        <dbReference type="ChEBI" id="CHEBI:30413"/>
    </cofactor>
</comment>
<accession>A0A0N1H5C4</accession>
<evidence type="ECO:0000256" key="9">
    <source>
        <dbReference type="PIRSR" id="PIRSR602401-1"/>
    </source>
</evidence>
<dbReference type="InterPro" id="IPR011234">
    <property type="entry name" value="Fumarylacetoacetase-like_C"/>
</dbReference>
<dbReference type="PRINTS" id="PR00385">
    <property type="entry name" value="P450"/>
</dbReference>
<dbReference type="GO" id="GO:0050163">
    <property type="term" value="F:oxaloacetate tautomerase activity"/>
    <property type="evidence" value="ECO:0007669"/>
    <property type="project" value="UniProtKB-ARBA"/>
</dbReference>
<dbReference type="Gene3D" id="3.90.850.10">
    <property type="entry name" value="Fumarylacetoacetase-like, C-terminal domain"/>
    <property type="match status" value="1"/>
</dbReference>
<evidence type="ECO:0000256" key="7">
    <source>
        <dbReference type="ARBA" id="ARBA00023004"/>
    </source>
</evidence>
<dbReference type="InterPro" id="IPR036663">
    <property type="entry name" value="Fumarylacetoacetase_C_sf"/>
</dbReference>
<dbReference type="GO" id="GO:0005506">
    <property type="term" value="F:iron ion binding"/>
    <property type="evidence" value="ECO:0007669"/>
    <property type="project" value="InterPro"/>
</dbReference>
<dbReference type="VEuPathDB" id="FungiDB:AB675_10785"/>
<dbReference type="PRINTS" id="PR00463">
    <property type="entry name" value="EP450I"/>
</dbReference>
<evidence type="ECO:0000313" key="11">
    <source>
        <dbReference type="EMBL" id="KPI40877.1"/>
    </source>
</evidence>
<gene>
    <name evidence="11" type="ORF">AB675_10785</name>
</gene>
<evidence type="ECO:0000256" key="5">
    <source>
        <dbReference type="ARBA" id="ARBA00022723"/>
    </source>
</evidence>
<comment type="similarity">
    <text evidence="2">Belongs to the FAH family.</text>
</comment>
<dbReference type="PROSITE" id="PS00086">
    <property type="entry name" value="CYTOCHROME_P450"/>
    <property type="match status" value="1"/>
</dbReference>
<dbReference type="OrthoDB" id="1470350at2759"/>
<name>A0A0N1H5C4_9EURO</name>
<organism evidence="11 12">
    <name type="scientific">Cyphellophora attinorum</name>
    <dbReference type="NCBI Taxonomy" id="1664694"/>
    <lineage>
        <taxon>Eukaryota</taxon>
        <taxon>Fungi</taxon>
        <taxon>Dikarya</taxon>
        <taxon>Ascomycota</taxon>
        <taxon>Pezizomycotina</taxon>
        <taxon>Eurotiomycetes</taxon>
        <taxon>Chaetothyriomycetidae</taxon>
        <taxon>Chaetothyriales</taxon>
        <taxon>Cyphellophoraceae</taxon>
        <taxon>Cyphellophora</taxon>
    </lineage>
</organism>
<evidence type="ECO:0000256" key="1">
    <source>
        <dbReference type="ARBA" id="ARBA00001971"/>
    </source>
</evidence>
<evidence type="ECO:0000256" key="8">
    <source>
        <dbReference type="ARBA" id="ARBA00023033"/>
    </source>
</evidence>
<evidence type="ECO:0000256" key="2">
    <source>
        <dbReference type="ARBA" id="ARBA00010211"/>
    </source>
</evidence>
<dbReference type="GO" id="GO:0016705">
    <property type="term" value="F:oxidoreductase activity, acting on paired donors, with incorporation or reduction of molecular oxygen"/>
    <property type="evidence" value="ECO:0007669"/>
    <property type="project" value="InterPro"/>
</dbReference>
<dbReference type="Proteomes" id="UP000038010">
    <property type="component" value="Unassembled WGS sequence"/>
</dbReference>
<dbReference type="GO" id="GO:0006107">
    <property type="term" value="P:oxaloacetate metabolic process"/>
    <property type="evidence" value="ECO:0007669"/>
    <property type="project" value="UniProtKB-ARBA"/>
</dbReference>
<dbReference type="STRING" id="1664694.A0A0N1H5C4"/>
<keyword evidence="12" id="KW-1185">Reference proteome</keyword>
<dbReference type="CDD" id="cd11058">
    <property type="entry name" value="CYP60B-like"/>
    <property type="match status" value="1"/>
</dbReference>
<comment type="caution">
    <text evidence="11">The sequence shown here is derived from an EMBL/GenBank/DDBJ whole genome shotgun (WGS) entry which is preliminary data.</text>
</comment>
<dbReference type="InterPro" id="IPR036396">
    <property type="entry name" value="Cyt_P450_sf"/>
</dbReference>
<sequence length="743" mass="83413">MWKRLIRFEATNGVVCFGDACVSSAEELTASLEAGNLRAKQLEGHDPFHLVATDKEVSVKRLLGVLTADDVPVVKCIGLNYKAHISELGRKPPPYPSLFMKPAPAIAAFDQDILVPRAAQGMDLDYEGELAIIIGRTGKDISQEEALSYVAGYASSNDVSARKWQRDPAYAGHIPQWSFGKSFDTFAPLGPMIVAPAVVQDASSLMLKTIVDGEVRQETNTSDLLFGVKALISFLSQGSTLQQGTVIMTGTPGGVALGMKEPEWLVDGQILLALKQIGSLVYNVFFHPLRKLPGPRLAQFTRLPMISRKYRGSLNSWLTVLHQTYGEVVRIAPNEVSYINPQAWKDIYGFRTGGKQSLAKDPLFYGPDASGGNAGLFRAGDASHGRQRRVLSHAFSDRALNEQEPMSEHYAQLLIQGLRKSTLEPNNKVDMERWYNYATFDVMADLTFGEPLHLLEDQSQEWFLDNVFSFLKLQSMSQLLRYYPFCAGVLRPFFIPKKLVNRQARNNKECIAKVNRRLERASDKQDVWGLVMKQEGEKAMSRPEMHANAITMMVAGTETTATALSGLTFYLLQNPDKMKKLTEEIRSNFDEERNIDIRSLARLEYLNACIEEGLRMYPPVPLGPPRLVPEGGANTCCYVSSYAAFHSEHNFRHAEKFIPERWIKGAGYDDDRKNVLQPFSFGPRNCLGKNLAYHEMRMILAKVLWNFDMRLDPESMNWLDQDVHVIWEKGPLYINLTDARAAV</sequence>
<dbReference type="RefSeq" id="XP_018000840.1">
    <property type="nucleotide sequence ID" value="XM_018139578.1"/>
</dbReference>
<comment type="similarity">
    <text evidence="3">Belongs to the cytochrome P450 family.</text>
</comment>
<keyword evidence="6" id="KW-0560">Oxidoreductase</keyword>
<evidence type="ECO:0000259" key="10">
    <source>
        <dbReference type="Pfam" id="PF01557"/>
    </source>
</evidence>
<dbReference type="GO" id="GO:0004497">
    <property type="term" value="F:monooxygenase activity"/>
    <property type="evidence" value="ECO:0007669"/>
    <property type="project" value="UniProtKB-KW"/>
</dbReference>
<dbReference type="AlphaFoldDB" id="A0A0N1H5C4"/>
<proteinExistence type="inferred from homology"/>
<feature type="binding site" description="axial binding residue" evidence="9">
    <location>
        <position position="686"/>
    </location>
    <ligand>
        <name>heme</name>
        <dbReference type="ChEBI" id="CHEBI:30413"/>
    </ligand>
    <ligandPart>
        <name>Fe</name>
        <dbReference type="ChEBI" id="CHEBI:18248"/>
    </ligandPart>
</feature>
<keyword evidence="5 9" id="KW-0479">Metal-binding</keyword>
<dbReference type="InterPro" id="IPR002401">
    <property type="entry name" value="Cyt_P450_E_grp-I"/>
</dbReference>
<dbReference type="GeneID" id="28731458"/>
<evidence type="ECO:0000256" key="3">
    <source>
        <dbReference type="ARBA" id="ARBA00010617"/>
    </source>
</evidence>
<dbReference type="EMBL" id="LFJN01000011">
    <property type="protein sequence ID" value="KPI40877.1"/>
    <property type="molecule type" value="Genomic_DNA"/>
</dbReference>
<keyword evidence="8" id="KW-0503">Monooxygenase</keyword>